<evidence type="ECO:0000313" key="3">
    <source>
        <dbReference type="Proteomes" id="UP000634608"/>
    </source>
</evidence>
<reference evidence="2" key="1">
    <citation type="submission" date="2020-08" db="EMBL/GenBank/DDBJ databases">
        <title>Diversity of carbapenem-resistant Acinetobacter baumannii and bacteriophage-mediated spread of the Oxa23 carbapenemase.</title>
        <authorList>
            <person name="Abouelfetouh A."/>
            <person name="Mattock J."/>
            <person name="Turner D."/>
            <person name="Li E."/>
            <person name="Evans B.A."/>
        </authorList>
    </citation>
    <scope>NUCLEOTIDE SEQUENCE</scope>
    <source>
        <strain evidence="2">A86</strain>
    </source>
</reference>
<dbReference type="AlphaFoldDB" id="A0A8I0FBR4"/>
<evidence type="ECO:0000313" key="2">
    <source>
        <dbReference type="EMBL" id="MBD0222850.1"/>
    </source>
</evidence>
<dbReference type="Proteomes" id="UP000634608">
    <property type="component" value="Unassembled WGS sequence"/>
</dbReference>
<dbReference type="RefSeq" id="WP_188147884.1">
    <property type="nucleotide sequence ID" value="NZ_JACSVK010000822.1"/>
</dbReference>
<organism evidence="2 3">
    <name type="scientific">Acinetobacter baumannii</name>
    <dbReference type="NCBI Taxonomy" id="470"/>
    <lineage>
        <taxon>Bacteria</taxon>
        <taxon>Pseudomonadati</taxon>
        <taxon>Pseudomonadota</taxon>
        <taxon>Gammaproteobacteria</taxon>
        <taxon>Moraxellales</taxon>
        <taxon>Moraxellaceae</taxon>
        <taxon>Acinetobacter</taxon>
        <taxon>Acinetobacter calcoaceticus/baumannii complex</taxon>
    </lineage>
</organism>
<dbReference type="InterPro" id="IPR041498">
    <property type="entry name" value="Big_6"/>
</dbReference>
<gene>
    <name evidence="2" type="ORF">IAG11_23810</name>
</gene>
<feature type="non-terminal residue" evidence="2">
    <location>
        <position position="145"/>
    </location>
</feature>
<accession>A0A8I0FBR4</accession>
<sequence length="145" mass="15782">GGVFNQWINLSQYQTQNLSIVVKDQAGNRSEVVNEIVPLFTNSPIAATELKLDVNGHILTGKATAGMTIVVTSTDGQIINGEWSSIVNEDGSFAIKLNSYYLHGQTLLIRVYDQNTYQYSPITELIAPLDNIAPVINEVAISNDG</sequence>
<feature type="non-terminal residue" evidence="2">
    <location>
        <position position="1"/>
    </location>
</feature>
<dbReference type="EMBL" id="JACSVK010000822">
    <property type="protein sequence ID" value="MBD0222850.1"/>
    <property type="molecule type" value="Genomic_DNA"/>
</dbReference>
<proteinExistence type="predicted"/>
<dbReference type="Pfam" id="PF17936">
    <property type="entry name" value="Big_6"/>
    <property type="match status" value="1"/>
</dbReference>
<evidence type="ECO:0000259" key="1">
    <source>
        <dbReference type="Pfam" id="PF17936"/>
    </source>
</evidence>
<feature type="domain" description="Bacterial Ig" evidence="1">
    <location>
        <begin position="44"/>
        <end position="125"/>
    </location>
</feature>
<name>A0A8I0FBR4_ACIBA</name>
<dbReference type="InterPro" id="IPR013783">
    <property type="entry name" value="Ig-like_fold"/>
</dbReference>
<protein>
    <recommendedName>
        <fullName evidence="1">Bacterial Ig domain-containing protein</fullName>
    </recommendedName>
</protein>
<comment type="caution">
    <text evidence="2">The sequence shown here is derived from an EMBL/GenBank/DDBJ whole genome shotgun (WGS) entry which is preliminary data.</text>
</comment>
<dbReference type="Gene3D" id="2.60.40.10">
    <property type="entry name" value="Immunoglobulins"/>
    <property type="match status" value="1"/>
</dbReference>